<sequence length="215" mass="23588">MANPVPGTAPPAGPLDAKLISWGASEIMYRVHDTAYAVDLFNPRKQGNARFSPIHDSAGEVIPTLYAATTSQGALMETVFHDVPYKPGFKRVSIDRFKDKLTSTLVFLSDFQLIDLGKVGLRRLGVHPHELIDTTKAHYPETRRWAETLYSAYPQAHGLIWPSRQDDRARAVVLFGTRVKASELRPAGASTPLMENGVVHAGAMALASDLKVLIE</sequence>
<dbReference type="AlphaFoldDB" id="A0A2Z5G056"/>
<dbReference type="Pfam" id="PF08808">
    <property type="entry name" value="RES"/>
    <property type="match status" value="1"/>
</dbReference>
<evidence type="ECO:0000259" key="1">
    <source>
        <dbReference type="SMART" id="SM00953"/>
    </source>
</evidence>
<dbReference type="Proteomes" id="UP000253606">
    <property type="component" value="Chromosome"/>
</dbReference>
<feature type="domain" description="RES" evidence="1">
    <location>
        <begin position="43"/>
        <end position="186"/>
    </location>
</feature>
<evidence type="ECO:0000313" key="2">
    <source>
        <dbReference type="EMBL" id="AXC12472.1"/>
    </source>
</evidence>
<organism evidence="2 3">
    <name type="scientific">Acidisarcina polymorpha</name>
    <dbReference type="NCBI Taxonomy" id="2211140"/>
    <lineage>
        <taxon>Bacteria</taxon>
        <taxon>Pseudomonadati</taxon>
        <taxon>Acidobacteriota</taxon>
        <taxon>Terriglobia</taxon>
        <taxon>Terriglobales</taxon>
        <taxon>Acidobacteriaceae</taxon>
        <taxon>Acidisarcina</taxon>
    </lineage>
</organism>
<gene>
    <name evidence="2" type="ORF">ACPOL_3177</name>
</gene>
<name>A0A2Z5G056_9BACT</name>
<dbReference type="RefSeq" id="WP_161557361.1">
    <property type="nucleotide sequence ID" value="NZ_CP030840.1"/>
</dbReference>
<dbReference type="EMBL" id="CP030840">
    <property type="protein sequence ID" value="AXC12472.1"/>
    <property type="molecule type" value="Genomic_DNA"/>
</dbReference>
<dbReference type="SMART" id="SM00953">
    <property type="entry name" value="RES"/>
    <property type="match status" value="1"/>
</dbReference>
<dbReference type="InterPro" id="IPR014914">
    <property type="entry name" value="RES_dom"/>
</dbReference>
<evidence type="ECO:0000313" key="3">
    <source>
        <dbReference type="Proteomes" id="UP000253606"/>
    </source>
</evidence>
<proteinExistence type="predicted"/>
<protein>
    <recommendedName>
        <fullName evidence="1">RES domain-containing protein</fullName>
    </recommendedName>
</protein>
<keyword evidence="3" id="KW-1185">Reference proteome</keyword>
<dbReference type="KEGG" id="abas:ACPOL_3177"/>
<reference evidence="2 3" key="1">
    <citation type="journal article" date="2018" name="Front. Microbiol.">
        <title>Hydrolytic Capabilities as a Key to Environmental Success: Chitinolytic and Cellulolytic Acidobacteria From Acidic Sub-arctic Soils and Boreal Peatlands.</title>
        <authorList>
            <person name="Belova S.E."/>
            <person name="Ravin N.V."/>
            <person name="Pankratov T.A."/>
            <person name="Rakitin A.L."/>
            <person name="Ivanova A.A."/>
            <person name="Beletsky A.V."/>
            <person name="Mardanov A.V."/>
            <person name="Sinninghe Damste J.S."/>
            <person name="Dedysh S.N."/>
        </authorList>
    </citation>
    <scope>NUCLEOTIDE SEQUENCE [LARGE SCALE GENOMIC DNA]</scope>
    <source>
        <strain evidence="2 3">SBC82</strain>
    </source>
</reference>
<accession>A0A2Z5G056</accession>